<comment type="caution">
    <text evidence="1">The sequence shown here is derived from an EMBL/GenBank/DDBJ whole genome shotgun (WGS) entry which is preliminary data.</text>
</comment>
<dbReference type="RefSeq" id="WP_135058668.1">
    <property type="nucleotide sequence ID" value="NZ_JADGLC010000043.1"/>
</dbReference>
<name>A0A4Y9JP54_9PAST</name>
<accession>A0A4Y9JP54</accession>
<dbReference type="Proteomes" id="UP000297396">
    <property type="component" value="Unassembled WGS sequence"/>
</dbReference>
<sequence>MKKNKFEIKEGDIFFIEDIKYGKKIFPFNNAHRIGKIVYISNVFKNMIGFIPSKDTYDSISSYNSQLIEFIPYVIYTADSEIKKGGWPILDYKEVTKNETLLTKRRVANTIMIKDQELRICTEDDYNKYKNQGIAGFGAVHYLLTNLDKVINSK</sequence>
<proteinExistence type="predicted"/>
<gene>
    <name evidence="1" type="ORF">E4T80_12180</name>
</gene>
<evidence type="ECO:0000313" key="1">
    <source>
        <dbReference type="EMBL" id="TFV07491.1"/>
    </source>
</evidence>
<evidence type="ECO:0000313" key="2">
    <source>
        <dbReference type="Proteomes" id="UP000297396"/>
    </source>
</evidence>
<dbReference type="OrthoDB" id="29392at135625"/>
<dbReference type="AlphaFoldDB" id="A0A4Y9JP54"/>
<reference evidence="1 2" key="1">
    <citation type="submission" date="2019-03" db="EMBL/GenBank/DDBJ databases">
        <title>Diversity of the mouse oral microbiome.</title>
        <authorList>
            <person name="Joseph S."/>
            <person name="Aduse-Opoku J."/>
            <person name="Curtis M."/>
            <person name="Wade W."/>
            <person name="Hashim A."/>
        </authorList>
    </citation>
    <scope>NUCLEOTIDE SEQUENCE [LARGE SCALE GENOMIC DNA]</scope>
    <source>
        <strain evidence="1 2">WT12</strain>
    </source>
</reference>
<dbReference type="EMBL" id="SPPA01000043">
    <property type="protein sequence ID" value="TFV07491.1"/>
    <property type="molecule type" value="Genomic_DNA"/>
</dbReference>
<protein>
    <submittedName>
        <fullName evidence="1">Uncharacterized protein</fullName>
    </submittedName>
</protein>
<organism evidence="1 2">
    <name type="scientific">Muribacter muris</name>
    <dbReference type="NCBI Taxonomy" id="67855"/>
    <lineage>
        <taxon>Bacteria</taxon>
        <taxon>Pseudomonadati</taxon>
        <taxon>Pseudomonadota</taxon>
        <taxon>Gammaproteobacteria</taxon>
        <taxon>Pasteurellales</taxon>
        <taxon>Pasteurellaceae</taxon>
        <taxon>Muribacter</taxon>
    </lineage>
</organism>